<dbReference type="EMBL" id="JAINUF010000013">
    <property type="protein sequence ID" value="KAJ8343745.1"/>
    <property type="molecule type" value="Genomic_DNA"/>
</dbReference>
<evidence type="ECO:0000313" key="2">
    <source>
        <dbReference type="Proteomes" id="UP001152622"/>
    </source>
</evidence>
<keyword evidence="2" id="KW-1185">Reference proteome</keyword>
<feature type="non-terminal residue" evidence="1">
    <location>
        <position position="63"/>
    </location>
</feature>
<dbReference type="Proteomes" id="UP001152622">
    <property type="component" value="Chromosome 13"/>
</dbReference>
<evidence type="ECO:0000313" key="1">
    <source>
        <dbReference type="EMBL" id="KAJ8343745.1"/>
    </source>
</evidence>
<protein>
    <submittedName>
        <fullName evidence="1">Uncharacterized protein</fullName>
    </submittedName>
</protein>
<accession>A0A9Q1ERL7</accession>
<dbReference type="AlphaFoldDB" id="A0A9Q1ERL7"/>
<organism evidence="1 2">
    <name type="scientific">Synaphobranchus kaupii</name>
    <name type="common">Kaup's arrowtooth eel</name>
    <dbReference type="NCBI Taxonomy" id="118154"/>
    <lineage>
        <taxon>Eukaryota</taxon>
        <taxon>Metazoa</taxon>
        <taxon>Chordata</taxon>
        <taxon>Craniata</taxon>
        <taxon>Vertebrata</taxon>
        <taxon>Euteleostomi</taxon>
        <taxon>Actinopterygii</taxon>
        <taxon>Neopterygii</taxon>
        <taxon>Teleostei</taxon>
        <taxon>Anguilliformes</taxon>
        <taxon>Synaphobranchidae</taxon>
        <taxon>Synaphobranchus</taxon>
    </lineage>
</organism>
<reference evidence="1" key="1">
    <citation type="journal article" date="2023" name="Science">
        <title>Genome structures resolve the early diversification of teleost fishes.</title>
        <authorList>
            <person name="Parey E."/>
            <person name="Louis A."/>
            <person name="Montfort J."/>
            <person name="Bouchez O."/>
            <person name="Roques C."/>
            <person name="Iampietro C."/>
            <person name="Lluch J."/>
            <person name="Castinel A."/>
            <person name="Donnadieu C."/>
            <person name="Desvignes T."/>
            <person name="Floi Bucao C."/>
            <person name="Jouanno E."/>
            <person name="Wen M."/>
            <person name="Mejri S."/>
            <person name="Dirks R."/>
            <person name="Jansen H."/>
            <person name="Henkel C."/>
            <person name="Chen W.J."/>
            <person name="Zahm M."/>
            <person name="Cabau C."/>
            <person name="Klopp C."/>
            <person name="Thompson A.W."/>
            <person name="Robinson-Rechavi M."/>
            <person name="Braasch I."/>
            <person name="Lecointre G."/>
            <person name="Bobe J."/>
            <person name="Postlethwait J.H."/>
            <person name="Berthelot C."/>
            <person name="Roest Crollius H."/>
            <person name="Guiguen Y."/>
        </authorList>
    </citation>
    <scope>NUCLEOTIDE SEQUENCE</scope>
    <source>
        <strain evidence="1">WJC10195</strain>
    </source>
</reference>
<name>A0A9Q1ERL7_SYNKA</name>
<proteinExistence type="predicted"/>
<sequence>MALYSERAVGQVGKRRIILGKELGTSSSELKELRAERGFTPGPQPVPRDALFLEKPGWEVSAL</sequence>
<gene>
    <name evidence="1" type="ORF">SKAU_G00310740</name>
</gene>
<comment type="caution">
    <text evidence="1">The sequence shown here is derived from an EMBL/GenBank/DDBJ whole genome shotgun (WGS) entry which is preliminary data.</text>
</comment>